<evidence type="ECO:0000256" key="6">
    <source>
        <dbReference type="RuleBase" id="RU000553"/>
    </source>
</evidence>
<dbReference type="SUPFAM" id="SSF54975">
    <property type="entry name" value="Acylphosphatase/BLUF domain-like"/>
    <property type="match status" value="1"/>
</dbReference>
<organism evidence="9 10">
    <name type="scientific">Litoribacter ruber</name>
    <dbReference type="NCBI Taxonomy" id="702568"/>
    <lineage>
        <taxon>Bacteria</taxon>
        <taxon>Pseudomonadati</taxon>
        <taxon>Bacteroidota</taxon>
        <taxon>Cytophagia</taxon>
        <taxon>Cytophagales</taxon>
        <taxon>Cyclobacteriaceae</taxon>
        <taxon>Litoribacter</taxon>
    </lineage>
</organism>
<dbReference type="InterPro" id="IPR036046">
    <property type="entry name" value="Acylphosphatase-like_dom_sf"/>
</dbReference>
<keyword evidence="10" id="KW-1185">Reference proteome</keyword>
<evidence type="ECO:0000256" key="1">
    <source>
        <dbReference type="ARBA" id="ARBA00005614"/>
    </source>
</evidence>
<dbReference type="PANTHER" id="PTHR10029:SF3">
    <property type="entry name" value="ACYLPHOSPHATASE-RELATED"/>
    <property type="match status" value="1"/>
</dbReference>
<dbReference type="GO" id="GO:0003998">
    <property type="term" value="F:acylphosphatase activity"/>
    <property type="evidence" value="ECO:0007669"/>
    <property type="project" value="UniProtKB-EC"/>
</dbReference>
<comment type="catalytic activity">
    <reaction evidence="4 5 6">
        <text>an acyl phosphate + H2O = a carboxylate + phosphate + H(+)</text>
        <dbReference type="Rhea" id="RHEA:14965"/>
        <dbReference type="ChEBI" id="CHEBI:15377"/>
        <dbReference type="ChEBI" id="CHEBI:15378"/>
        <dbReference type="ChEBI" id="CHEBI:29067"/>
        <dbReference type="ChEBI" id="CHEBI:43474"/>
        <dbReference type="ChEBI" id="CHEBI:59918"/>
        <dbReference type="EC" id="3.6.1.7"/>
    </reaction>
</comment>
<dbReference type="EMBL" id="JAHCMY010000004">
    <property type="protein sequence ID" value="MBS9524387.1"/>
    <property type="molecule type" value="Genomic_DNA"/>
</dbReference>
<comment type="similarity">
    <text evidence="1 7">Belongs to the acylphosphatase family.</text>
</comment>
<keyword evidence="3 5" id="KW-0378">Hydrolase</keyword>
<dbReference type="AlphaFoldDB" id="A0AAP2CHR6"/>
<reference evidence="9 10" key="1">
    <citation type="submission" date="2021-05" db="EMBL/GenBank/DDBJ databases">
        <authorList>
            <person name="Zhang Z.D."/>
            <person name="Osman G."/>
        </authorList>
    </citation>
    <scope>NUCLEOTIDE SEQUENCE [LARGE SCALE GENOMIC DNA]</scope>
    <source>
        <strain evidence="9 10">KCTC 32217</strain>
    </source>
</reference>
<dbReference type="InterPro" id="IPR017968">
    <property type="entry name" value="Acylphosphatase_CS"/>
</dbReference>
<evidence type="ECO:0000256" key="3">
    <source>
        <dbReference type="ARBA" id="ARBA00022801"/>
    </source>
</evidence>
<evidence type="ECO:0000256" key="5">
    <source>
        <dbReference type="PROSITE-ProRule" id="PRU00520"/>
    </source>
</evidence>
<dbReference type="PROSITE" id="PS00151">
    <property type="entry name" value="ACYLPHOSPHATASE_2"/>
    <property type="match status" value="1"/>
</dbReference>
<evidence type="ECO:0000256" key="7">
    <source>
        <dbReference type="RuleBase" id="RU004168"/>
    </source>
</evidence>
<evidence type="ECO:0000256" key="4">
    <source>
        <dbReference type="ARBA" id="ARBA00047645"/>
    </source>
</evidence>
<dbReference type="InterPro" id="IPR001792">
    <property type="entry name" value="Acylphosphatase-like_dom"/>
</dbReference>
<feature type="active site" evidence="5">
    <location>
        <position position="19"/>
    </location>
</feature>
<proteinExistence type="inferred from homology"/>
<dbReference type="PANTHER" id="PTHR10029">
    <property type="entry name" value="ACYLPHOSPHATASE"/>
    <property type="match status" value="1"/>
</dbReference>
<feature type="domain" description="Acylphosphatase-like" evidence="8">
    <location>
        <begin position="4"/>
        <end position="90"/>
    </location>
</feature>
<dbReference type="Gene3D" id="3.30.70.100">
    <property type="match status" value="1"/>
</dbReference>
<evidence type="ECO:0000313" key="9">
    <source>
        <dbReference type="EMBL" id="MBS9524387.1"/>
    </source>
</evidence>
<dbReference type="PROSITE" id="PS51160">
    <property type="entry name" value="ACYLPHOSPHATASE_3"/>
    <property type="match status" value="1"/>
</dbReference>
<protein>
    <recommendedName>
        <fullName evidence="2 5">Acylphosphatase</fullName>
        <ecNumber evidence="2 5">3.6.1.7</ecNumber>
    </recommendedName>
</protein>
<dbReference type="InterPro" id="IPR020456">
    <property type="entry name" value="Acylphosphatase"/>
</dbReference>
<feature type="active site" evidence="5">
    <location>
        <position position="37"/>
    </location>
</feature>
<evidence type="ECO:0000313" key="10">
    <source>
        <dbReference type="Proteomes" id="UP001319104"/>
    </source>
</evidence>
<gene>
    <name evidence="9" type="ORF">KI659_10200</name>
</gene>
<dbReference type="Proteomes" id="UP001319104">
    <property type="component" value="Unassembled WGS sequence"/>
</dbReference>
<dbReference type="EC" id="3.6.1.7" evidence="2 5"/>
<dbReference type="RefSeq" id="WP_213945243.1">
    <property type="nucleotide sequence ID" value="NZ_JAHBGI010000001.1"/>
</dbReference>
<evidence type="ECO:0000259" key="8">
    <source>
        <dbReference type="PROSITE" id="PS51160"/>
    </source>
</evidence>
<accession>A0AAP2CHR6</accession>
<comment type="caution">
    <text evidence="9">The sequence shown here is derived from an EMBL/GenBank/DDBJ whole genome shotgun (WGS) entry which is preliminary data.</text>
</comment>
<name>A0AAP2CHR6_9BACT</name>
<sequence>MKTNKRIKVIGKVQGVFFRKSTQEKARELDVSGWVKNEPDGSVLAELEGHRHAVMAMEAWLKQGPEKAEVDNLIIQDGEEQGHTSFEIIR</sequence>
<evidence type="ECO:0000256" key="2">
    <source>
        <dbReference type="ARBA" id="ARBA00012150"/>
    </source>
</evidence>
<dbReference type="PRINTS" id="PR00112">
    <property type="entry name" value="ACYLPHPHTASE"/>
</dbReference>
<dbReference type="PROSITE" id="PS00150">
    <property type="entry name" value="ACYLPHOSPHATASE_1"/>
    <property type="match status" value="1"/>
</dbReference>
<dbReference type="Pfam" id="PF00708">
    <property type="entry name" value="Acylphosphatase"/>
    <property type="match status" value="1"/>
</dbReference>